<gene>
    <name evidence="3" type="ORF">F2Q68_00038749</name>
</gene>
<accession>A0A8S9MI04</accession>
<dbReference type="Pfam" id="PF03822">
    <property type="entry name" value="NAF"/>
    <property type="match status" value="1"/>
</dbReference>
<feature type="compositionally biased region" description="Acidic residues" evidence="1">
    <location>
        <begin position="9"/>
        <end position="23"/>
    </location>
</feature>
<evidence type="ECO:0000259" key="2">
    <source>
        <dbReference type="PROSITE" id="PS50816"/>
    </source>
</evidence>
<name>A0A8S9MI04_BRACR</name>
<comment type="caution">
    <text evidence="3">The sequence shown here is derived from an EMBL/GenBank/DDBJ whole genome shotgun (WGS) entry which is preliminary data.</text>
</comment>
<organism evidence="3 4">
    <name type="scientific">Brassica cretica</name>
    <name type="common">Mustard</name>
    <dbReference type="NCBI Taxonomy" id="69181"/>
    <lineage>
        <taxon>Eukaryota</taxon>
        <taxon>Viridiplantae</taxon>
        <taxon>Streptophyta</taxon>
        <taxon>Embryophyta</taxon>
        <taxon>Tracheophyta</taxon>
        <taxon>Spermatophyta</taxon>
        <taxon>Magnoliopsida</taxon>
        <taxon>eudicotyledons</taxon>
        <taxon>Gunneridae</taxon>
        <taxon>Pentapetalae</taxon>
        <taxon>rosids</taxon>
        <taxon>malvids</taxon>
        <taxon>Brassicales</taxon>
        <taxon>Brassicaceae</taxon>
        <taxon>Brassiceae</taxon>
        <taxon>Brassica</taxon>
    </lineage>
</organism>
<dbReference type="AlphaFoldDB" id="A0A8S9MI04"/>
<proteinExistence type="predicted"/>
<reference evidence="3" key="1">
    <citation type="submission" date="2019-12" db="EMBL/GenBank/DDBJ databases">
        <title>Genome sequencing and annotation of Brassica cretica.</title>
        <authorList>
            <person name="Studholme D.J."/>
            <person name="Sarris P.F."/>
        </authorList>
    </citation>
    <scope>NUCLEOTIDE SEQUENCE</scope>
    <source>
        <strain evidence="3">PFS-001/15</strain>
        <tissue evidence="3">Leaf</tissue>
    </source>
</reference>
<protein>
    <recommendedName>
        <fullName evidence="2">NAF domain-containing protein</fullName>
    </recommendedName>
</protein>
<dbReference type="GO" id="GO:0007165">
    <property type="term" value="P:signal transduction"/>
    <property type="evidence" value="ECO:0007669"/>
    <property type="project" value="InterPro"/>
</dbReference>
<dbReference type="InterPro" id="IPR018451">
    <property type="entry name" value="NAF/FISL_domain"/>
</dbReference>
<feature type="non-terminal residue" evidence="3">
    <location>
        <position position="1"/>
    </location>
</feature>
<dbReference type="Gene3D" id="3.30.310.80">
    <property type="entry name" value="Kinase associated domain 1, KA1"/>
    <property type="match status" value="1"/>
</dbReference>
<evidence type="ECO:0000256" key="1">
    <source>
        <dbReference type="SAM" id="MobiDB-lite"/>
    </source>
</evidence>
<dbReference type="InterPro" id="IPR004041">
    <property type="entry name" value="NAF_dom"/>
</dbReference>
<evidence type="ECO:0000313" key="3">
    <source>
        <dbReference type="EMBL" id="KAF2619974.1"/>
    </source>
</evidence>
<feature type="domain" description="NAF" evidence="2">
    <location>
        <begin position="29"/>
        <end position="53"/>
    </location>
</feature>
<dbReference type="Proteomes" id="UP000712281">
    <property type="component" value="Unassembled WGS sequence"/>
</dbReference>
<dbReference type="PROSITE" id="PS50816">
    <property type="entry name" value="NAF"/>
    <property type="match status" value="1"/>
</dbReference>
<sequence length="91" mass="9970">HDYSPSSCDAEDESSSAEEDVSEEEKSHDSSTVINAFQLIGMSPFLDLSGLFETELKAIREESTRKGQGGLSLTAELCERLLKELDASSQR</sequence>
<dbReference type="EMBL" id="QGKW02000007">
    <property type="protein sequence ID" value="KAF2619974.1"/>
    <property type="molecule type" value="Genomic_DNA"/>
</dbReference>
<feature type="region of interest" description="Disordered" evidence="1">
    <location>
        <begin position="1"/>
        <end position="31"/>
    </location>
</feature>
<evidence type="ECO:0000313" key="4">
    <source>
        <dbReference type="Proteomes" id="UP000712281"/>
    </source>
</evidence>